<dbReference type="InterPro" id="IPR036250">
    <property type="entry name" value="AcylCo_DH-like_C"/>
</dbReference>
<proteinExistence type="inferred from homology"/>
<evidence type="ECO:0000256" key="5">
    <source>
        <dbReference type="RuleBase" id="RU362125"/>
    </source>
</evidence>
<dbReference type="Gene3D" id="6.10.250.600">
    <property type="match status" value="1"/>
</dbReference>
<dbReference type="SUPFAM" id="SSF47203">
    <property type="entry name" value="Acyl-CoA dehydrogenase C-terminal domain-like"/>
    <property type="match status" value="1"/>
</dbReference>
<accession>A0ABU9GHS0</accession>
<dbReference type="RefSeq" id="WP_341542586.1">
    <property type="nucleotide sequence ID" value="NZ_JBAKAP010000013.1"/>
</dbReference>
<evidence type="ECO:0000259" key="8">
    <source>
        <dbReference type="Pfam" id="PF02770"/>
    </source>
</evidence>
<reference evidence="10 11" key="1">
    <citation type="submission" date="2024-02" db="EMBL/GenBank/DDBJ databases">
        <title>Bacteria isolated from the canopy kelp, Nereocystis luetkeana.</title>
        <authorList>
            <person name="Pfister C.A."/>
            <person name="Younker I.T."/>
            <person name="Light S.H."/>
        </authorList>
    </citation>
    <scope>NUCLEOTIDE SEQUENCE [LARGE SCALE GENOMIC DNA]</scope>
    <source>
        <strain evidence="10 11">TI.5.07</strain>
    </source>
</reference>
<sequence>MPDSLPASSTEHSREEERPAPWRDEVLNQSAPPLRHAFVDDLPLREALRCHAPGLSADLLTRLADLGAQVGTLETRAMGFAVNAHPPVLHTHDPQGRRRDDVEYHPDYHRLMRIALEGGWHSVAWEAEGCGGHQAHVAALYLLTQAEPGFCCPITMTHAAWPALRQDESLAAFWGPRLRARSHDPRTCAPRDKHCATFGMAMTERQGGSDVRSNLTQAHAEGEGYRLNGHKWFMSAPMSDAFLTLAQLEEGLTCFVVPRRREDGSHNGLQLQRLKDKCGNRANASSEVLLVDARGQRLGEPGRGITTILEMVHQTRLDAATAPVALMRQALVEALHHCQQRHAFGKPLASQPLMQQVLADIALEVEAGIALCLRIARQFDDATREPDARPLARLAPAIAKYWHNRRAPPLLAEAMECLGGNGYIEEHLTARLYREAPVNAIWEGSGNVLCLDVLRTLARHPDAGEALLSELRDARGQSPRYDAALAIFERGNLLHHAEEARARQLVQSLAVLWQAALLIRHAPADVAEAFCATRLAGTDIPGATGVHGLPPGMSPRHLLARVLP</sequence>
<dbReference type="EMBL" id="JBAKAP010000013">
    <property type="protein sequence ID" value="MEL0617660.1"/>
    <property type="molecule type" value="Genomic_DNA"/>
</dbReference>
<keyword evidence="5" id="KW-0560">Oxidoreductase</keyword>
<comment type="caution">
    <text evidence="10">The sequence shown here is derived from an EMBL/GenBank/DDBJ whole genome shotgun (WGS) entry which is preliminary data.</text>
</comment>
<evidence type="ECO:0000256" key="3">
    <source>
        <dbReference type="ARBA" id="ARBA00022630"/>
    </source>
</evidence>
<dbReference type="InterPro" id="IPR006089">
    <property type="entry name" value="Acyl-CoA_DH_CS"/>
</dbReference>
<keyword evidence="11" id="KW-1185">Reference proteome</keyword>
<evidence type="ECO:0000259" key="7">
    <source>
        <dbReference type="Pfam" id="PF00441"/>
    </source>
</evidence>
<feature type="domain" description="Acyl-CoA oxidase/dehydrogenase middle" evidence="8">
    <location>
        <begin position="199"/>
        <end position="290"/>
    </location>
</feature>
<keyword evidence="3 5" id="KW-0285">Flavoprotein</keyword>
<feature type="domain" description="Adaptive response protein AidB N-terminal" evidence="9">
    <location>
        <begin position="36"/>
        <end position="185"/>
    </location>
</feature>
<protein>
    <submittedName>
        <fullName evidence="10">Acyl-CoA dehydrogenase family protein</fullName>
    </submittedName>
</protein>
<evidence type="ECO:0000256" key="2">
    <source>
        <dbReference type="ARBA" id="ARBA00009347"/>
    </source>
</evidence>
<dbReference type="Gene3D" id="1.20.140.10">
    <property type="entry name" value="Butyryl-CoA Dehydrogenase, subunit A, domain 3"/>
    <property type="match status" value="1"/>
</dbReference>
<feature type="compositionally biased region" description="Basic and acidic residues" evidence="6">
    <location>
        <begin position="11"/>
        <end position="25"/>
    </location>
</feature>
<dbReference type="Pfam" id="PF02770">
    <property type="entry name" value="Acyl-CoA_dh_M"/>
    <property type="match status" value="1"/>
</dbReference>
<dbReference type="InterPro" id="IPR009075">
    <property type="entry name" value="AcylCo_DH/oxidase_C"/>
</dbReference>
<dbReference type="InterPro" id="IPR052904">
    <property type="entry name" value="Acyl-CoA_dehydrogenase-like"/>
</dbReference>
<dbReference type="PANTHER" id="PTHR42707">
    <property type="entry name" value="ACYL-COA DEHYDROGENASE"/>
    <property type="match status" value="1"/>
</dbReference>
<dbReference type="InterPro" id="IPR006091">
    <property type="entry name" value="Acyl-CoA_Oxase/DH_mid-dom"/>
</dbReference>
<evidence type="ECO:0000256" key="1">
    <source>
        <dbReference type="ARBA" id="ARBA00001974"/>
    </source>
</evidence>
<dbReference type="PANTHER" id="PTHR42707:SF3">
    <property type="entry name" value="ACYL-COA DEHYDROGENASE AIDB-RELATED"/>
    <property type="match status" value="1"/>
</dbReference>
<comment type="cofactor">
    <cofactor evidence="1 5">
        <name>FAD</name>
        <dbReference type="ChEBI" id="CHEBI:57692"/>
    </cofactor>
</comment>
<dbReference type="Proteomes" id="UP001378242">
    <property type="component" value="Unassembled WGS sequence"/>
</dbReference>
<evidence type="ECO:0000256" key="6">
    <source>
        <dbReference type="SAM" id="MobiDB-lite"/>
    </source>
</evidence>
<dbReference type="Pfam" id="PF00441">
    <property type="entry name" value="Acyl-CoA_dh_1"/>
    <property type="match status" value="1"/>
</dbReference>
<evidence type="ECO:0000313" key="11">
    <source>
        <dbReference type="Proteomes" id="UP001378242"/>
    </source>
</evidence>
<evidence type="ECO:0000259" key="9">
    <source>
        <dbReference type="Pfam" id="PF18158"/>
    </source>
</evidence>
<dbReference type="PROSITE" id="PS00073">
    <property type="entry name" value="ACYL_COA_DH_2"/>
    <property type="match status" value="1"/>
</dbReference>
<feature type="region of interest" description="Disordered" evidence="6">
    <location>
        <begin position="1"/>
        <end position="25"/>
    </location>
</feature>
<feature type="domain" description="Acyl-CoA dehydrogenase/oxidase C-terminal" evidence="7">
    <location>
        <begin position="302"/>
        <end position="457"/>
    </location>
</feature>
<dbReference type="InterPro" id="IPR009100">
    <property type="entry name" value="AcylCoA_DH/oxidase_NM_dom_sf"/>
</dbReference>
<feature type="compositionally biased region" description="Polar residues" evidence="6">
    <location>
        <begin position="1"/>
        <end position="10"/>
    </location>
</feature>
<evidence type="ECO:0000256" key="4">
    <source>
        <dbReference type="ARBA" id="ARBA00022827"/>
    </source>
</evidence>
<keyword evidence="4 5" id="KW-0274">FAD</keyword>
<evidence type="ECO:0000313" key="10">
    <source>
        <dbReference type="EMBL" id="MEL0617660.1"/>
    </source>
</evidence>
<comment type="similarity">
    <text evidence="2 5">Belongs to the acyl-CoA dehydrogenase family.</text>
</comment>
<dbReference type="Gene3D" id="2.40.110.20">
    <property type="match status" value="1"/>
</dbReference>
<dbReference type="Pfam" id="PF18158">
    <property type="entry name" value="AidB_N"/>
    <property type="match status" value="1"/>
</dbReference>
<dbReference type="InterPro" id="IPR041504">
    <property type="entry name" value="AidB_N"/>
</dbReference>
<name>A0ABU9GHS0_COBMA</name>
<gene>
    <name evidence="10" type="ORF">V6243_12565</name>
</gene>
<organism evidence="10 11">
    <name type="scientific">Cobetia marina</name>
    <name type="common">Deleya marina</name>
    <dbReference type="NCBI Taxonomy" id="28258"/>
    <lineage>
        <taxon>Bacteria</taxon>
        <taxon>Pseudomonadati</taxon>
        <taxon>Pseudomonadota</taxon>
        <taxon>Gammaproteobacteria</taxon>
        <taxon>Oceanospirillales</taxon>
        <taxon>Halomonadaceae</taxon>
        <taxon>Cobetia</taxon>
    </lineage>
</organism>
<dbReference type="SUPFAM" id="SSF56645">
    <property type="entry name" value="Acyl-CoA dehydrogenase NM domain-like"/>
    <property type="match status" value="1"/>
</dbReference>